<dbReference type="PANTHER" id="PTHR46796">
    <property type="entry name" value="HTH-TYPE TRANSCRIPTIONAL ACTIVATOR RHAS-RELATED"/>
    <property type="match status" value="1"/>
</dbReference>
<dbReference type="PRINTS" id="PR00032">
    <property type="entry name" value="HTHARAC"/>
</dbReference>
<dbReference type="PANTHER" id="PTHR46796:SF6">
    <property type="entry name" value="ARAC SUBFAMILY"/>
    <property type="match status" value="1"/>
</dbReference>
<evidence type="ECO:0000256" key="2">
    <source>
        <dbReference type="ARBA" id="ARBA00023125"/>
    </source>
</evidence>
<evidence type="ECO:0000256" key="3">
    <source>
        <dbReference type="ARBA" id="ARBA00023159"/>
    </source>
</evidence>
<dbReference type="EMBL" id="JYHV01000015">
    <property type="protein sequence ID" value="KJH82346.1"/>
    <property type="molecule type" value="Genomic_DNA"/>
</dbReference>
<organism evidence="7 8">
    <name type="scientific">Stutzerimonas stutzeri</name>
    <name type="common">Pseudomonas stutzeri</name>
    <dbReference type="NCBI Taxonomy" id="316"/>
    <lineage>
        <taxon>Bacteria</taxon>
        <taxon>Pseudomonadati</taxon>
        <taxon>Pseudomonadota</taxon>
        <taxon>Gammaproteobacteria</taxon>
        <taxon>Pseudomonadales</taxon>
        <taxon>Pseudomonadaceae</taxon>
        <taxon>Stutzerimonas</taxon>
    </lineage>
</organism>
<keyword evidence="2" id="KW-0238">DNA-binding</keyword>
<dbReference type="InterPro" id="IPR009057">
    <property type="entry name" value="Homeodomain-like_sf"/>
</dbReference>
<dbReference type="AlphaFoldDB" id="A0A0D9ASJ1"/>
<dbReference type="GO" id="GO:0003700">
    <property type="term" value="F:DNA-binding transcription factor activity"/>
    <property type="evidence" value="ECO:0007669"/>
    <property type="project" value="InterPro"/>
</dbReference>
<evidence type="ECO:0000256" key="5">
    <source>
        <dbReference type="ARBA" id="ARBA00037345"/>
    </source>
</evidence>
<feature type="domain" description="HTH araC/xylS-type" evidence="6">
    <location>
        <begin position="197"/>
        <end position="295"/>
    </location>
</feature>
<dbReference type="OrthoDB" id="5740883at2"/>
<dbReference type="SMART" id="SM00342">
    <property type="entry name" value="HTH_ARAC"/>
    <property type="match status" value="1"/>
</dbReference>
<dbReference type="Proteomes" id="UP000032487">
    <property type="component" value="Unassembled WGS sequence"/>
</dbReference>
<dbReference type="GO" id="GO:0043565">
    <property type="term" value="F:sequence-specific DNA binding"/>
    <property type="evidence" value="ECO:0007669"/>
    <property type="project" value="InterPro"/>
</dbReference>
<dbReference type="Gene3D" id="1.10.10.60">
    <property type="entry name" value="Homeodomain-like"/>
    <property type="match status" value="2"/>
</dbReference>
<reference evidence="7 8" key="1">
    <citation type="submission" date="2015-02" db="EMBL/GenBank/DDBJ databases">
        <title>Draft genome sequence of Pseudomonas stutzeri NT0128 isolated from wheat (Triticum turgidum) rhizosphere.</title>
        <authorList>
            <person name="Tovi N."/>
            <person name="Frenk S."/>
            <person name="Hadar Y."/>
            <person name="Minz D."/>
        </authorList>
    </citation>
    <scope>NUCLEOTIDE SEQUENCE [LARGE SCALE GENOMIC DNA]</scope>
    <source>
        <strain evidence="7 8">NT0128</strain>
    </source>
</reference>
<keyword evidence="4" id="KW-0804">Transcription</keyword>
<evidence type="ECO:0000313" key="8">
    <source>
        <dbReference type="Proteomes" id="UP000032487"/>
    </source>
</evidence>
<keyword evidence="3" id="KW-0010">Activator</keyword>
<keyword evidence="1" id="KW-0805">Transcription regulation</keyword>
<accession>A0A0D9ASJ1</accession>
<dbReference type="PATRIC" id="fig|316.101.peg.912"/>
<comment type="caution">
    <text evidence="7">The sequence shown here is derived from an EMBL/GenBank/DDBJ whole genome shotgun (WGS) entry which is preliminary data.</text>
</comment>
<gene>
    <name evidence="7" type="ORF">UF78_09410</name>
</gene>
<dbReference type="RefSeq" id="WP_045161896.1">
    <property type="nucleotide sequence ID" value="NZ_JYHV01000015.1"/>
</dbReference>
<evidence type="ECO:0000313" key="7">
    <source>
        <dbReference type="EMBL" id="KJH82346.1"/>
    </source>
</evidence>
<dbReference type="SUPFAM" id="SSF46689">
    <property type="entry name" value="Homeodomain-like"/>
    <property type="match status" value="2"/>
</dbReference>
<dbReference type="InterPro" id="IPR018060">
    <property type="entry name" value="HTH_AraC"/>
</dbReference>
<dbReference type="PROSITE" id="PS01124">
    <property type="entry name" value="HTH_ARAC_FAMILY_2"/>
    <property type="match status" value="1"/>
</dbReference>
<proteinExistence type="predicted"/>
<dbReference type="Pfam" id="PF12833">
    <property type="entry name" value="HTH_18"/>
    <property type="match status" value="1"/>
</dbReference>
<sequence length="306" mass="33615">MAAAESASLEPLLGNGTLRAAAAEATGLGTLSLLGGLVTFDRRRWACKEAEIQWTAPSHVIVLTERGMTTTTQIYSESRRIYQGSDRPGALSFVPAGVERSGYFHEADLVYSALWLDPSLDLPGCSALLDRPIRVNGSDEVVRSLIGSLAAEVSAGHLPDSVYLEHLVSLVSLRLANGGPDESPGKRRRRLGPQLVKRLTEYIESRLDSDISLTDLARLACMPVDTFSRHFRAETGMAPYAYVLERRVRRAEALLQSSAMPISLMALELGFSSQSHFTSTFRRLTGTTPHLYRRHRVRDADILPHS</sequence>
<protein>
    <submittedName>
        <fullName evidence="7">AraC family transcriptional regulator</fullName>
    </submittedName>
</protein>
<evidence type="ECO:0000256" key="4">
    <source>
        <dbReference type="ARBA" id="ARBA00023163"/>
    </source>
</evidence>
<evidence type="ECO:0000259" key="6">
    <source>
        <dbReference type="PROSITE" id="PS01124"/>
    </source>
</evidence>
<dbReference type="InterPro" id="IPR020449">
    <property type="entry name" value="Tscrpt_reg_AraC-type_HTH"/>
</dbReference>
<evidence type="ECO:0000256" key="1">
    <source>
        <dbReference type="ARBA" id="ARBA00023015"/>
    </source>
</evidence>
<name>A0A0D9ASJ1_STUST</name>
<comment type="function">
    <text evidence="5">Regulatory protein of the TOL plasmid xyl operons. XylS activates the xylXYZLTEGFJQKIH operon required for the degradation of toluene, m-xylene and p-xylene.</text>
</comment>
<dbReference type="InterPro" id="IPR050204">
    <property type="entry name" value="AraC_XylS_family_regulators"/>
</dbReference>